<proteinExistence type="predicted"/>
<organism evidence="2 3">
    <name type="scientific">Roseibium porphyridii</name>
    <dbReference type="NCBI Taxonomy" id="2866279"/>
    <lineage>
        <taxon>Bacteria</taxon>
        <taxon>Pseudomonadati</taxon>
        <taxon>Pseudomonadota</taxon>
        <taxon>Alphaproteobacteria</taxon>
        <taxon>Hyphomicrobiales</taxon>
        <taxon>Stappiaceae</taxon>
        <taxon>Roseibium</taxon>
    </lineage>
</organism>
<dbReference type="RefSeq" id="WP_265681498.1">
    <property type="nucleotide sequence ID" value="NZ_CP120863.1"/>
</dbReference>
<dbReference type="Gene3D" id="3.40.1730.10">
    <property type="entry name" value="pa0076 domain"/>
    <property type="match status" value="1"/>
</dbReference>
<dbReference type="PIRSF" id="PIRSF029287">
    <property type="entry name" value="UCP029287"/>
    <property type="match status" value="1"/>
</dbReference>
<keyword evidence="3" id="KW-1185">Reference proteome</keyword>
<protein>
    <submittedName>
        <fullName evidence="2">Type VI secretion system-associated protein TagF</fullName>
    </submittedName>
</protein>
<accession>A0ABY8EXU0</accession>
<evidence type="ECO:0000313" key="3">
    <source>
        <dbReference type="Proteomes" id="UP001209803"/>
    </source>
</evidence>
<evidence type="ECO:0000313" key="2">
    <source>
        <dbReference type="EMBL" id="WFE87781.1"/>
    </source>
</evidence>
<dbReference type="Proteomes" id="UP001209803">
    <property type="component" value="Chromosome"/>
</dbReference>
<dbReference type="NCBIfam" id="TIGR03373">
    <property type="entry name" value="VI_minor_4"/>
    <property type="match status" value="1"/>
</dbReference>
<dbReference type="InterPro" id="IPR017748">
    <property type="entry name" value="TagF"/>
</dbReference>
<name>A0ABY8EXU0_9HYPH</name>
<sequence>MGAGYFGKLAARADFVVANCPAGFMRLWEPFLMKGLAQSRLDLKEAWEEAYMTMPVWRFWLTPAQSDSDLGAAVAGAFMPSIDKVGREFPLTVAASAESGLGGPPSSGWYDKAEDVLLETLEEDATLEAFQSGVKRLDAPDGLNGVFRETDQVALDAAPGTGEHLISQFRCQAGDRPIEFSCQGLPDASAFQWLILPEQHKIGGGDEEEEVGGNHGRYHPEDHRT</sequence>
<feature type="region of interest" description="Disordered" evidence="1">
    <location>
        <begin position="202"/>
        <end position="225"/>
    </location>
</feature>
<dbReference type="EMBL" id="CP120863">
    <property type="protein sequence ID" value="WFE87781.1"/>
    <property type="molecule type" value="Genomic_DNA"/>
</dbReference>
<evidence type="ECO:0000256" key="1">
    <source>
        <dbReference type="SAM" id="MobiDB-lite"/>
    </source>
</evidence>
<reference evidence="2 3" key="1">
    <citation type="submission" date="2023-03" db="EMBL/GenBank/DDBJ databases">
        <title>Roseibium porphyridii sp. nov. and Roseibium rhodosorbium sp. nov. isolated from marine algae, Porphyridium cruentum and Rhodosorus marinus, respectively.</title>
        <authorList>
            <person name="Lee M.W."/>
            <person name="Choi B.J."/>
            <person name="Lee J.K."/>
            <person name="Choi D.G."/>
            <person name="Baek J.H."/>
            <person name="Bayburt H."/>
            <person name="Kim J.M."/>
            <person name="Han D.M."/>
            <person name="Kim K.H."/>
            <person name="Jeon C.O."/>
        </authorList>
    </citation>
    <scope>NUCLEOTIDE SEQUENCE [LARGE SCALE GENOMIC DNA]</scope>
    <source>
        <strain evidence="2 3">KMA01</strain>
    </source>
</reference>
<dbReference type="InterPro" id="IPR038225">
    <property type="entry name" value="TagF_sf"/>
</dbReference>
<gene>
    <name evidence="2" type="primary">tagF</name>
    <name evidence="2" type="ORF">K1718_16625</name>
</gene>
<dbReference type="Pfam" id="PF09867">
    <property type="entry name" value="TagF_N"/>
    <property type="match status" value="1"/>
</dbReference>